<dbReference type="EMBL" id="JAYGOJ010000044">
    <property type="protein sequence ID" value="MEA9436201.1"/>
    <property type="molecule type" value="Genomic_DNA"/>
</dbReference>
<dbReference type="Proteomes" id="UP001304847">
    <property type="component" value="Unassembled WGS sequence"/>
</dbReference>
<dbReference type="InterPro" id="IPR018076">
    <property type="entry name" value="T2SS_GspF_dom"/>
</dbReference>
<evidence type="ECO:0000256" key="7">
    <source>
        <dbReference type="SAM" id="Phobius"/>
    </source>
</evidence>
<sequence>MSYFKYIVRTSNGQLLNGWIQAENEETACKTLVLRGYNVILLEKYRGVVKAKISRETLMTTLRELATLRQSGMQLDECLESLIETTSDSHLAVALKRMKSDISSGLSLSDSVVSLPDIFPYYVSPMLRLGEENGSIHESLISIAERVEREEKIVSEVKTALTYPAFLLTVCLVVIFFLFLYVIPNFKSMITDEAVAAGSSLVQLISVSDFISDHISIILISMGLMVSTVAYNIKYGTLYEKLLTLLLKLPFFSSLFSAWVIVQFSGSMQKLLESGVELVDAVELSANAMSGEKGRRDIQRVIQRVKEGERLADALATYNVFPLVVIRLIKTGEVGASLPICFKEINSLYERRLSKGIKQILSILEPLVIVIMGTIVGSIMVILISGIISVNDIGW</sequence>
<feature type="transmembrane region" description="Helical" evidence="7">
    <location>
        <begin position="214"/>
        <end position="233"/>
    </location>
</feature>
<name>A0ABU5W7J4_AERCA</name>
<feature type="domain" description="Type II secretion system protein GspF" evidence="8">
    <location>
        <begin position="62"/>
        <end position="184"/>
    </location>
</feature>
<evidence type="ECO:0000256" key="2">
    <source>
        <dbReference type="ARBA" id="ARBA00005745"/>
    </source>
</evidence>
<proteinExistence type="inferred from homology"/>
<comment type="subcellular location">
    <subcellularLocation>
        <location evidence="1">Cell membrane</location>
        <topology evidence="1">Multi-pass membrane protein</topology>
    </subcellularLocation>
</comment>
<accession>A0ABU5W7J4</accession>
<organism evidence="9 10">
    <name type="scientific">Aeromonas caviae</name>
    <name type="common">Aeromonas punctata</name>
    <dbReference type="NCBI Taxonomy" id="648"/>
    <lineage>
        <taxon>Bacteria</taxon>
        <taxon>Pseudomonadati</taxon>
        <taxon>Pseudomonadota</taxon>
        <taxon>Gammaproteobacteria</taxon>
        <taxon>Aeromonadales</taxon>
        <taxon>Aeromonadaceae</taxon>
        <taxon>Aeromonas</taxon>
    </lineage>
</organism>
<dbReference type="InterPro" id="IPR042094">
    <property type="entry name" value="T2SS_GspF_sf"/>
</dbReference>
<protein>
    <submittedName>
        <fullName evidence="9">Type II secretion system F family protein</fullName>
    </submittedName>
</protein>
<dbReference type="PANTHER" id="PTHR30012:SF0">
    <property type="entry name" value="TYPE II SECRETION SYSTEM PROTEIN F-RELATED"/>
    <property type="match status" value="1"/>
</dbReference>
<evidence type="ECO:0000256" key="1">
    <source>
        <dbReference type="ARBA" id="ARBA00004651"/>
    </source>
</evidence>
<dbReference type="PANTHER" id="PTHR30012">
    <property type="entry name" value="GENERAL SECRETION PATHWAY PROTEIN"/>
    <property type="match status" value="1"/>
</dbReference>
<keyword evidence="10" id="KW-1185">Reference proteome</keyword>
<evidence type="ECO:0000313" key="9">
    <source>
        <dbReference type="EMBL" id="MEA9436201.1"/>
    </source>
</evidence>
<keyword evidence="3" id="KW-1003">Cell membrane</keyword>
<feature type="transmembrane region" description="Helical" evidence="7">
    <location>
        <begin position="363"/>
        <end position="388"/>
    </location>
</feature>
<comment type="caution">
    <text evidence="9">The sequence shown here is derived from an EMBL/GenBank/DDBJ whole genome shotgun (WGS) entry which is preliminary data.</text>
</comment>
<dbReference type="InterPro" id="IPR003004">
    <property type="entry name" value="GspF/PilC"/>
</dbReference>
<keyword evidence="6 7" id="KW-0472">Membrane</keyword>
<evidence type="ECO:0000256" key="5">
    <source>
        <dbReference type="ARBA" id="ARBA00022989"/>
    </source>
</evidence>
<comment type="similarity">
    <text evidence="2">Belongs to the GSP F family.</text>
</comment>
<keyword evidence="4 7" id="KW-0812">Transmembrane</keyword>
<feature type="domain" description="Type II secretion system protein GspF" evidence="8">
    <location>
        <begin position="268"/>
        <end position="384"/>
    </location>
</feature>
<evidence type="ECO:0000256" key="4">
    <source>
        <dbReference type="ARBA" id="ARBA00022692"/>
    </source>
</evidence>
<evidence type="ECO:0000313" key="10">
    <source>
        <dbReference type="Proteomes" id="UP001304847"/>
    </source>
</evidence>
<keyword evidence="5 7" id="KW-1133">Transmembrane helix</keyword>
<dbReference type="Gene3D" id="1.20.81.30">
    <property type="entry name" value="Type II secretion system (T2SS), domain F"/>
    <property type="match status" value="2"/>
</dbReference>
<feature type="transmembrane region" description="Helical" evidence="7">
    <location>
        <begin position="245"/>
        <end position="264"/>
    </location>
</feature>
<dbReference type="PRINTS" id="PR00812">
    <property type="entry name" value="BCTERIALGSPF"/>
</dbReference>
<reference evidence="9 10" key="1">
    <citation type="submission" date="2023-12" db="EMBL/GenBank/DDBJ databases">
        <title>Characterization of antibiotic resistance in Aeromonas spp. in hospital effluent.</title>
        <authorList>
            <person name="Negoseki B.R.S."/>
            <person name="Krul D."/>
            <person name="Siqueira A.C."/>
            <person name="Almeida M."/>
            <person name="Mesa D."/>
            <person name="Conte D."/>
            <person name="Dalla-Costa L.M."/>
        </authorList>
    </citation>
    <scope>NUCLEOTIDE SEQUENCE [LARGE SCALE GENOMIC DNA]</scope>
    <source>
        <strain evidence="9 10">36v</strain>
    </source>
</reference>
<dbReference type="Pfam" id="PF00482">
    <property type="entry name" value="T2SSF"/>
    <property type="match status" value="2"/>
</dbReference>
<gene>
    <name evidence="9" type="ORF">VCX44_10295</name>
</gene>
<dbReference type="RefSeq" id="WP_069527450.1">
    <property type="nucleotide sequence ID" value="NZ_JAYGOJ010000044.1"/>
</dbReference>
<evidence type="ECO:0000256" key="6">
    <source>
        <dbReference type="ARBA" id="ARBA00023136"/>
    </source>
</evidence>
<evidence type="ECO:0000259" key="8">
    <source>
        <dbReference type="Pfam" id="PF00482"/>
    </source>
</evidence>
<feature type="transmembrane region" description="Helical" evidence="7">
    <location>
        <begin position="161"/>
        <end position="183"/>
    </location>
</feature>
<evidence type="ECO:0000256" key="3">
    <source>
        <dbReference type="ARBA" id="ARBA00022475"/>
    </source>
</evidence>